<dbReference type="STRING" id="450378.GCA_001661675_00783"/>
<sequence>MFMDLTYPGPGGEPSKPHCHSCQQTISPGERTAEVRFDEGDERLRMLNGLYHDGCARPILSVKRALDMLRGGPGS</sequence>
<keyword evidence="3" id="KW-1185">Reference proteome</keyword>
<protein>
    <submittedName>
        <fullName evidence="2">Uncharacterized protein</fullName>
    </submittedName>
</protein>
<organism evidence="2 3">
    <name type="scientific">Croceicoccus marinus</name>
    <dbReference type="NCBI Taxonomy" id="450378"/>
    <lineage>
        <taxon>Bacteria</taxon>
        <taxon>Pseudomonadati</taxon>
        <taxon>Pseudomonadota</taxon>
        <taxon>Alphaproteobacteria</taxon>
        <taxon>Sphingomonadales</taxon>
        <taxon>Erythrobacteraceae</taxon>
        <taxon>Croceicoccus</taxon>
    </lineage>
</organism>
<feature type="region of interest" description="Disordered" evidence="1">
    <location>
        <begin position="1"/>
        <end position="24"/>
    </location>
</feature>
<accession>A0A1Z1F9P6</accession>
<dbReference type="OrthoDB" id="7961219at2"/>
<evidence type="ECO:0000256" key="1">
    <source>
        <dbReference type="SAM" id="MobiDB-lite"/>
    </source>
</evidence>
<evidence type="ECO:0000313" key="2">
    <source>
        <dbReference type="EMBL" id="ARU15474.1"/>
    </source>
</evidence>
<reference evidence="2 3" key="1">
    <citation type="submission" date="2017-01" db="EMBL/GenBank/DDBJ databases">
        <title>Complete genome sequence of esterase-producing bacterium Croceicoccus marinus E4A9.</title>
        <authorList>
            <person name="Wu Y.-H."/>
            <person name="Cheng H."/>
            <person name="Xu L."/>
            <person name="Huo Y.-Y."/>
            <person name="Wang C.-S."/>
            <person name="Xu X.-W."/>
        </authorList>
    </citation>
    <scope>NUCLEOTIDE SEQUENCE [LARGE SCALE GENOMIC DNA]</scope>
    <source>
        <strain evidence="2 3">E4A9</strain>
    </source>
</reference>
<dbReference type="EMBL" id="CP019602">
    <property type="protein sequence ID" value="ARU15474.1"/>
    <property type="molecule type" value="Genomic_DNA"/>
</dbReference>
<gene>
    <name evidence="2" type="ORF">A9D14_03910</name>
</gene>
<dbReference type="RefSeq" id="WP_087910453.1">
    <property type="nucleotide sequence ID" value="NZ_CP019602.1"/>
</dbReference>
<dbReference type="Proteomes" id="UP000195807">
    <property type="component" value="Chromosome"/>
</dbReference>
<proteinExistence type="predicted"/>
<name>A0A1Z1F9P6_9SPHN</name>
<evidence type="ECO:0000313" key="3">
    <source>
        <dbReference type="Proteomes" id="UP000195807"/>
    </source>
</evidence>
<dbReference type="KEGG" id="cman:A9D14_03910"/>
<dbReference type="AlphaFoldDB" id="A0A1Z1F9P6"/>